<dbReference type="InterPro" id="IPR036390">
    <property type="entry name" value="WH_DNA-bd_sf"/>
</dbReference>
<dbReference type="Gene3D" id="1.10.10.10">
    <property type="entry name" value="Winged helix-like DNA-binding domain superfamily/Winged helix DNA-binding domain"/>
    <property type="match status" value="1"/>
</dbReference>
<comment type="similarity">
    <text evidence="1">Belongs to the ROK (NagC/XylR) family.</text>
</comment>
<dbReference type="InterPro" id="IPR043129">
    <property type="entry name" value="ATPase_NBD"/>
</dbReference>
<feature type="compositionally biased region" description="Gly residues" evidence="2">
    <location>
        <begin position="416"/>
        <end position="426"/>
    </location>
</feature>
<evidence type="ECO:0000256" key="1">
    <source>
        <dbReference type="ARBA" id="ARBA00006479"/>
    </source>
</evidence>
<protein>
    <submittedName>
        <fullName evidence="3">ROK family protein</fullName>
    </submittedName>
</protein>
<reference evidence="4" key="1">
    <citation type="journal article" date="2019" name="Int. J. Syst. Evol. Microbiol.">
        <title>The Global Catalogue of Microorganisms (GCM) 10K type strain sequencing project: providing services to taxonomists for standard genome sequencing and annotation.</title>
        <authorList>
            <consortium name="The Broad Institute Genomics Platform"/>
            <consortium name="The Broad Institute Genome Sequencing Center for Infectious Disease"/>
            <person name="Wu L."/>
            <person name="Ma J."/>
        </authorList>
    </citation>
    <scope>NUCLEOTIDE SEQUENCE [LARGE SCALE GENOMIC DNA]</scope>
    <source>
        <strain evidence="4">JCM 17657</strain>
    </source>
</reference>
<dbReference type="PANTHER" id="PTHR18964:SF173">
    <property type="entry name" value="GLUCOKINASE"/>
    <property type="match status" value="1"/>
</dbReference>
<evidence type="ECO:0000313" key="3">
    <source>
        <dbReference type="EMBL" id="GAA5004887.1"/>
    </source>
</evidence>
<dbReference type="RefSeq" id="WP_226027347.1">
    <property type="nucleotide sequence ID" value="NZ_BAABIV010000028.1"/>
</dbReference>
<organism evidence="3 4">
    <name type="scientific">Streptomyces hyderabadensis</name>
    <dbReference type="NCBI Taxonomy" id="598549"/>
    <lineage>
        <taxon>Bacteria</taxon>
        <taxon>Bacillati</taxon>
        <taxon>Actinomycetota</taxon>
        <taxon>Actinomycetes</taxon>
        <taxon>Kitasatosporales</taxon>
        <taxon>Streptomycetaceae</taxon>
        <taxon>Streptomyces</taxon>
    </lineage>
</organism>
<dbReference type="EMBL" id="BAABIV010000028">
    <property type="protein sequence ID" value="GAA5004887.1"/>
    <property type="molecule type" value="Genomic_DNA"/>
</dbReference>
<comment type="caution">
    <text evidence="3">The sequence shown here is derived from an EMBL/GenBank/DDBJ whole genome shotgun (WGS) entry which is preliminary data.</text>
</comment>
<accession>A0ABP9IP59</accession>
<proteinExistence type="inferred from homology"/>
<dbReference type="InterPro" id="IPR000600">
    <property type="entry name" value="ROK"/>
</dbReference>
<evidence type="ECO:0000256" key="2">
    <source>
        <dbReference type="SAM" id="MobiDB-lite"/>
    </source>
</evidence>
<dbReference type="Proteomes" id="UP001500610">
    <property type="component" value="Unassembled WGS sequence"/>
</dbReference>
<dbReference type="InterPro" id="IPR036388">
    <property type="entry name" value="WH-like_DNA-bd_sf"/>
</dbReference>
<dbReference type="SUPFAM" id="SSF53067">
    <property type="entry name" value="Actin-like ATPase domain"/>
    <property type="match status" value="1"/>
</dbReference>
<keyword evidence="4" id="KW-1185">Reference proteome</keyword>
<name>A0ABP9IP59_9ACTN</name>
<gene>
    <name evidence="3" type="ORF">GCM10023257_57950</name>
</gene>
<dbReference type="SUPFAM" id="SSF46785">
    <property type="entry name" value="Winged helix' DNA-binding domain"/>
    <property type="match status" value="1"/>
</dbReference>
<sequence>MTDHQTLSLVLNMIRGGTAVTRPALSRLTGLGRTIITQRVDQAIRAGLVTEGETAPSTGGRPSRTLRIASGRGVVLGALFGASQLHVAVTDLDGTVLADRRMTWDIGGGPEASLETLREISGELLTPQLHERLWSVCAGVPGPVDFTRGTPVRPPIMAGWHAFPLRERLEAHYDVPAWVDNDANLMALGVWSRTRSVAGDNILLVKASTGIGLGLISQGGLHRGARGSAGDLGHTIVAEESRLRCRCGKFGCLEALAGGWALSRDARAAALSGRSPFLAERLEGTPESLTVTDVVEGCRAGDPVSTELITRSGELVGAQLATLVSVFNPSTVYLTGLLAQAGEAFAGPVAEAVARRSLPLATDELVISEAGLDRQEGVIGAATLAVDELTRPDMLGRWLPRGDPRGGRSASIGPLASGGGSSSYPR</sequence>
<dbReference type="PANTHER" id="PTHR18964">
    <property type="entry name" value="ROK (REPRESSOR, ORF, KINASE) FAMILY"/>
    <property type="match status" value="1"/>
</dbReference>
<dbReference type="Gene3D" id="3.30.420.40">
    <property type="match status" value="2"/>
</dbReference>
<feature type="region of interest" description="Disordered" evidence="2">
    <location>
        <begin position="396"/>
        <end position="426"/>
    </location>
</feature>
<evidence type="ECO:0000313" key="4">
    <source>
        <dbReference type="Proteomes" id="UP001500610"/>
    </source>
</evidence>
<dbReference type="Pfam" id="PF00480">
    <property type="entry name" value="ROK"/>
    <property type="match status" value="1"/>
</dbReference>